<feature type="transmembrane region" description="Helical" evidence="13">
    <location>
        <begin position="92"/>
        <end position="120"/>
    </location>
</feature>
<sequence length="313" mass="35907">MCEDNQTEVAEFLLLGFQNFHTLKSLLFIVFFLCYVVALNGNLIIILLISINDHLKIPMFYFLKHLAISDLILTTTIIPMMLEVILKDGITISVTACIIQTHCFTIIGIVQCLLIAIMSYDRYLAICNPLHYNSIMDPHMCLQMVLWTWLLVVFVSGEFVLVYQLHFCGGNNIDHFFCDSGPVIKLSTSDRSLFVLVDLILSILVIFLPFAFIIVTYVFISFAILQLSSTNGRWKAFSTCSSHLTTVCTYYGTLMTIYLTPSDKRSPNTNKFMSFFYIVTTPLMNPIIYSLRNQEIRKSFKMFLRNIKTLNVH</sequence>
<accession>A0ABN9AQW8</accession>
<feature type="transmembrane region" description="Helical" evidence="13">
    <location>
        <begin position="26"/>
        <end position="49"/>
    </location>
</feature>
<evidence type="ECO:0000256" key="2">
    <source>
        <dbReference type="ARBA" id="ARBA00022475"/>
    </source>
</evidence>
<dbReference type="InterPro" id="IPR000725">
    <property type="entry name" value="Olfact_rcpt"/>
</dbReference>
<organism evidence="15 16">
    <name type="scientific">Staurois parvus</name>
    <dbReference type="NCBI Taxonomy" id="386267"/>
    <lineage>
        <taxon>Eukaryota</taxon>
        <taxon>Metazoa</taxon>
        <taxon>Chordata</taxon>
        <taxon>Craniata</taxon>
        <taxon>Vertebrata</taxon>
        <taxon>Euteleostomi</taxon>
        <taxon>Amphibia</taxon>
        <taxon>Batrachia</taxon>
        <taxon>Anura</taxon>
        <taxon>Neobatrachia</taxon>
        <taxon>Ranoidea</taxon>
        <taxon>Ranidae</taxon>
        <taxon>Staurois</taxon>
    </lineage>
</organism>
<protein>
    <recommendedName>
        <fullName evidence="14">G-protein coupled receptors family 1 profile domain-containing protein</fullName>
    </recommendedName>
</protein>
<feature type="domain" description="G-protein coupled receptors family 1 profile" evidence="14">
    <location>
        <begin position="41"/>
        <end position="289"/>
    </location>
</feature>
<dbReference type="PANTHER" id="PTHR24242">
    <property type="entry name" value="G-PROTEIN COUPLED RECEPTOR"/>
    <property type="match status" value="1"/>
</dbReference>
<evidence type="ECO:0000256" key="6">
    <source>
        <dbReference type="ARBA" id="ARBA00022989"/>
    </source>
</evidence>
<keyword evidence="8 13" id="KW-0472">Membrane</keyword>
<evidence type="ECO:0000256" key="10">
    <source>
        <dbReference type="ARBA" id="ARBA00023170"/>
    </source>
</evidence>
<feature type="transmembrane region" description="Helical" evidence="13">
    <location>
        <begin position="237"/>
        <end position="260"/>
    </location>
</feature>
<evidence type="ECO:0000256" key="1">
    <source>
        <dbReference type="ARBA" id="ARBA00004651"/>
    </source>
</evidence>
<evidence type="ECO:0000256" key="4">
    <source>
        <dbReference type="ARBA" id="ARBA00022692"/>
    </source>
</evidence>
<dbReference type="PROSITE" id="PS50262">
    <property type="entry name" value="G_PROTEIN_RECEP_F1_2"/>
    <property type="match status" value="1"/>
</dbReference>
<feature type="transmembrane region" description="Helical" evidence="13">
    <location>
        <begin position="61"/>
        <end position="86"/>
    </location>
</feature>
<feature type="transmembrane region" description="Helical" evidence="13">
    <location>
        <begin position="272"/>
        <end position="291"/>
    </location>
</feature>
<name>A0ABN9AQW8_9NEOB</name>
<keyword evidence="3" id="KW-0716">Sensory transduction</keyword>
<keyword evidence="9" id="KW-1015">Disulfide bond</keyword>
<evidence type="ECO:0000256" key="3">
    <source>
        <dbReference type="ARBA" id="ARBA00022606"/>
    </source>
</evidence>
<evidence type="ECO:0000259" key="14">
    <source>
        <dbReference type="PROSITE" id="PS50262"/>
    </source>
</evidence>
<dbReference type="InterPro" id="IPR050939">
    <property type="entry name" value="Olfactory_GPCR1"/>
</dbReference>
<dbReference type="PRINTS" id="PR00245">
    <property type="entry name" value="OLFACTORYR"/>
</dbReference>
<keyword evidence="7" id="KW-0297">G-protein coupled receptor</keyword>
<evidence type="ECO:0000256" key="11">
    <source>
        <dbReference type="ARBA" id="ARBA00023180"/>
    </source>
</evidence>
<dbReference type="SUPFAM" id="SSF81321">
    <property type="entry name" value="Family A G protein-coupled receptor-like"/>
    <property type="match status" value="1"/>
</dbReference>
<comment type="caution">
    <text evidence="15">The sequence shown here is derived from an EMBL/GenBank/DDBJ whole genome shotgun (WGS) entry which is preliminary data.</text>
</comment>
<dbReference type="PANTHER" id="PTHR24242:SF412">
    <property type="entry name" value="OLFACTORY RECEPTOR 10A7-LIKE"/>
    <property type="match status" value="1"/>
</dbReference>
<comment type="subcellular location">
    <subcellularLocation>
        <location evidence="1">Cell membrane</location>
        <topology evidence="1">Multi-pass membrane protein</topology>
    </subcellularLocation>
</comment>
<evidence type="ECO:0000313" key="16">
    <source>
        <dbReference type="Proteomes" id="UP001162483"/>
    </source>
</evidence>
<evidence type="ECO:0000256" key="8">
    <source>
        <dbReference type="ARBA" id="ARBA00023136"/>
    </source>
</evidence>
<dbReference type="InterPro" id="IPR017452">
    <property type="entry name" value="GPCR_Rhodpsn_7TM"/>
</dbReference>
<dbReference type="PRINTS" id="PR00237">
    <property type="entry name" value="GPCRRHODOPSN"/>
</dbReference>
<evidence type="ECO:0000256" key="5">
    <source>
        <dbReference type="ARBA" id="ARBA00022725"/>
    </source>
</evidence>
<dbReference type="Gene3D" id="1.20.1070.10">
    <property type="entry name" value="Rhodopsin 7-helix transmembrane proteins"/>
    <property type="match status" value="1"/>
</dbReference>
<evidence type="ECO:0000256" key="13">
    <source>
        <dbReference type="SAM" id="Phobius"/>
    </source>
</evidence>
<keyword evidence="6 13" id="KW-1133">Transmembrane helix</keyword>
<dbReference type="Proteomes" id="UP001162483">
    <property type="component" value="Unassembled WGS sequence"/>
</dbReference>
<dbReference type="Pfam" id="PF13853">
    <property type="entry name" value="7tm_4"/>
    <property type="match status" value="1"/>
</dbReference>
<keyword evidence="4 13" id="KW-0812">Transmembrane</keyword>
<gene>
    <name evidence="15" type="ORF">SPARVUS_LOCUS1302852</name>
</gene>
<feature type="transmembrane region" description="Helical" evidence="13">
    <location>
        <begin position="141"/>
        <end position="163"/>
    </location>
</feature>
<evidence type="ECO:0000256" key="12">
    <source>
        <dbReference type="ARBA" id="ARBA00023224"/>
    </source>
</evidence>
<dbReference type="InterPro" id="IPR000276">
    <property type="entry name" value="GPCR_Rhodpsn"/>
</dbReference>
<evidence type="ECO:0000256" key="7">
    <source>
        <dbReference type="ARBA" id="ARBA00023040"/>
    </source>
</evidence>
<evidence type="ECO:0000313" key="15">
    <source>
        <dbReference type="EMBL" id="CAI9537854.1"/>
    </source>
</evidence>
<keyword evidence="2" id="KW-1003">Cell membrane</keyword>
<keyword evidence="5" id="KW-0552">Olfaction</keyword>
<keyword evidence="12" id="KW-0807">Transducer</keyword>
<proteinExistence type="predicted"/>
<keyword evidence="10" id="KW-0675">Receptor</keyword>
<keyword evidence="11" id="KW-0325">Glycoprotein</keyword>
<feature type="transmembrane region" description="Helical" evidence="13">
    <location>
        <begin position="199"/>
        <end position="225"/>
    </location>
</feature>
<dbReference type="EMBL" id="CATNWA010000716">
    <property type="protein sequence ID" value="CAI9537854.1"/>
    <property type="molecule type" value="Genomic_DNA"/>
</dbReference>
<reference evidence="15" key="1">
    <citation type="submission" date="2023-05" db="EMBL/GenBank/DDBJ databases">
        <authorList>
            <person name="Stuckert A."/>
        </authorList>
    </citation>
    <scope>NUCLEOTIDE SEQUENCE</scope>
</reference>
<keyword evidence="16" id="KW-1185">Reference proteome</keyword>
<evidence type="ECO:0000256" key="9">
    <source>
        <dbReference type="ARBA" id="ARBA00023157"/>
    </source>
</evidence>